<keyword evidence="4" id="KW-1133">Transmembrane helix</keyword>
<gene>
    <name evidence="7" type="ORF">EYF88_13920</name>
    <name evidence="6" type="ORF">SAMN06265378_11119</name>
</gene>
<dbReference type="OrthoDB" id="7431422at2"/>
<dbReference type="InterPro" id="IPR001173">
    <property type="entry name" value="Glyco_trans_2-like"/>
</dbReference>
<reference evidence="6" key="2">
    <citation type="submission" date="2017-06" db="EMBL/GenBank/DDBJ databases">
        <authorList>
            <person name="Kim H.J."/>
            <person name="Triplett B.A."/>
        </authorList>
    </citation>
    <scope>NUCLEOTIDE SEQUENCE [LARGE SCALE GENOMIC DNA]</scope>
    <source>
        <strain evidence="6">DSM 26170</strain>
    </source>
</reference>
<keyword evidence="2" id="KW-0328">Glycosyltransferase</keyword>
<evidence type="ECO:0000256" key="3">
    <source>
        <dbReference type="ARBA" id="ARBA00022679"/>
    </source>
</evidence>
<dbReference type="AlphaFoldDB" id="A0A238XPT4"/>
<evidence type="ECO:0000313" key="7">
    <source>
        <dbReference type="EMBL" id="TBN48168.1"/>
    </source>
</evidence>
<dbReference type="EMBL" id="SIRL01000011">
    <property type="protein sequence ID" value="TBN48168.1"/>
    <property type="molecule type" value="Genomic_DNA"/>
</dbReference>
<organism evidence="6 8">
    <name type="scientific">Paracoccus sediminis</name>
    <dbReference type="NCBI Taxonomy" id="1214787"/>
    <lineage>
        <taxon>Bacteria</taxon>
        <taxon>Pseudomonadati</taxon>
        <taxon>Pseudomonadota</taxon>
        <taxon>Alphaproteobacteria</taxon>
        <taxon>Rhodobacterales</taxon>
        <taxon>Paracoccaceae</taxon>
        <taxon>Paracoccus</taxon>
    </lineage>
</organism>
<keyword evidence="3 6" id="KW-0808">Transferase</keyword>
<reference evidence="7 9" key="3">
    <citation type="submission" date="2019-02" db="EMBL/GenBank/DDBJ databases">
        <authorList>
            <person name="Zhang G."/>
        </authorList>
    </citation>
    <scope>NUCLEOTIDE SEQUENCE [LARGE SCALE GENOMIC DNA]</scope>
    <source>
        <strain evidence="7 9">CMB17</strain>
    </source>
</reference>
<evidence type="ECO:0000256" key="1">
    <source>
        <dbReference type="ARBA" id="ARBA00006739"/>
    </source>
</evidence>
<dbReference type="EMBL" id="FZNM01000011">
    <property type="protein sequence ID" value="SNR60009.1"/>
    <property type="molecule type" value="Genomic_DNA"/>
</dbReference>
<dbReference type="RefSeq" id="WP_089388796.1">
    <property type="nucleotide sequence ID" value="NZ_FZNM01000011.1"/>
</dbReference>
<proteinExistence type="inferred from homology"/>
<feature type="transmembrane region" description="Helical" evidence="4">
    <location>
        <begin position="59"/>
        <end position="81"/>
    </location>
</feature>
<keyword evidence="4" id="KW-0472">Membrane</keyword>
<comment type="similarity">
    <text evidence="1">Belongs to the glycosyltransferase 2 family.</text>
</comment>
<sequence>MNVTPIFRSVRDPIGSAARWAVVSVPAHLSARGLAVPVWAALLLPAIALLPLASPWASYILAPVFVLAAGLRLAALVGLFLPKPEAPPPCDLPTVTVLVPLFREAAIFPELAAALARLDYPAHLLEVIILLEACDTATIAAARVHAPAGWRVVVVPPGSPQTKPRACNVGLALASGALVVVFDGEDRPDPGQARLAAAALAADPRLAVVQARLGCDHATPGSPTITRLWALEYAALFGAVLPVLSRLGLPFLLGGTSNWFRAEALRAAGGWDAHNVTEDADLGVRLARLGWRSAVIDSTTWEEAPLRAGVWLRQRARWFKGFAVTAIVHGRTPRQTMRELGPAGTVALLAQLPVALLCTAAHPVGVGLALGGDLSGPLAALLLLGYATAVALHAAAALRAGLPVWLALLLPFYWALHWAALLLALSDLVRDPAHWRKTDHGAAVRAQAA</sequence>
<dbReference type="Pfam" id="PF13632">
    <property type="entry name" value="Glyco_trans_2_3"/>
    <property type="match status" value="1"/>
</dbReference>
<keyword evidence="4" id="KW-0812">Transmembrane</keyword>
<dbReference type="Gene3D" id="3.90.550.10">
    <property type="entry name" value="Spore Coat Polysaccharide Biosynthesis Protein SpsA, Chain A"/>
    <property type="match status" value="1"/>
</dbReference>
<feature type="domain" description="Glycosyltransferase 2-like" evidence="5">
    <location>
        <begin position="179"/>
        <end position="421"/>
    </location>
</feature>
<dbReference type="Proteomes" id="UP000198409">
    <property type="component" value="Unassembled WGS sequence"/>
</dbReference>
<feature type="transmembrane region" description="Helical" evidence="4">
    <location>
        <begin position="404"/>
        <end position="425"/>
    </location>
</feature>
<name>A0A238XPT4_9RHOB</name>
<evidence type="ECO:0000313" key="6">
    <source>
        <dbReference type="EMBL" id="SNR60009.1"/>
    </source>
</evidence>
<dbReference type="PANTHER" id="PTHR43630:SF1">
    <property type="entry name" value="POLY-BETA-1,6-N-ACETYL-D-GLUCOSAMINE SYNTHASE"/>
    <property type="match status" value="1"/>
</dbReference>
<reference evidence="8" key="1">
    <citation type="submission" date="2017-06" db="EMBL/GenBank/DDBJ databases">
        <authorList>
            <person name="Varghese N."/>
            <person name="Submissions S."/>
        </authorList>
    </citation>
    <scope>NUCLEOTIDE SEQUENCE [LARGE SCALE GENOMIC DNA]</scope>
    <source>
        <strain evidence="8">DSM 26170</strain>
    </source>
</reference>
<dbReference type="GO" id="GO:0016757">
    <property type="term" value="F:glycosyltransferase activity"/>
    <property type="evidence" value="ECO:0007669"/>
    <property type="project" value="UniProtKB-KW"/>
</dbReference>
<evidence type="ECO:0000259" key="5">
    <source>
        <dbReference type="Pfam" id="PF13632"/>
    </source>
</evidence>
<evidence type="ECO:0000256" key="2">
    <source>
        <dbReference type="ARBA" id="ARBA00022676"/>
    </source>
</evidence>
<keyword evidence="9" id="KW-1185">Reference proteome</keyword>
<dbReference type="PANTHER" id="PTHR43630">
    <property type="entry name" value="POLY-BETA-1,6-N-ACETYL-D-GLUCOSAMINE SYNTHASE"/>
    <property type="match status" value="1"/>
</dbReference>
<accession>A0A238XPT4</accession>
<evidence type="ECO:0000256" key="4">
    <source>
        <dbReference type="SAM" id="Phobius"/>
    </source>
</evidence>
<dbReference type="Proteomes" id="UP000292859">
    <property type="component" value="Unassembled WGS sequence"/>
</dbReference>
<evidence type="ECO:0000313" key="9">
    <source>
        <dbReference type="Proteomes" id="UP000292859"/>
    </source>
</evidence>
<dbReference type="InterPro" id="IPR029044">
    <property type="entry name" value="Nucleotide-diphossugar_trans"/>
</dbReference>
<protein>
    <submittedName>
        <fullName evidence="6 7">Glycosyltransferase</fullName>
    </submittedName>
</protein>
<feature type="transmembrane region" description="Helical" evidence="4">
    <location>
        <begin position="374"/>
        <end position="392"/>
    </location>
</feature>
<feature type="transmembrane region" description="Helical" evidence="4">
    <location>
        <begin position="340"/>
        <end position="362"/>
    </location>
</feature>
<dbReference type="SUPFAM" id="SSF53448">
    <property type="entry name" value="Nucleotide-diphospho-sugar transferases"/>
    <property type="match status" value="1"/>
</dbReference>
<evidence type="ECO:0000313" key="8">
    <source>
        <dbReference type="Proteomes" id="UP000198409"/>
    </source>
</evidence>
<feature type="transmembrane region" description="Helical" evidence="4">
    <location>
        <begin position="34"/>
        <end position="53"/>
    </location>
</feature>